<dbReference type="PROSITE" id="PS50888">
    <property type="entry name" value="BHLH"/>
    <property type="match status" value="1"/>
</dbReference>
<dbReference type="GO" id="GO:0032922">
    <property type="term" value="P:circadian regulation of gene expression"/>
    <property type="evidence" value="ECO:0007669"/>
    <property type="project" value="TreeGrafter"/>
</dbReference>
<keyword evidence="5" id="KW-0539">Nucleus</keyword>
<name>A0A7R9J5G7_TIMCA</name>
<evidence type="ECO:0000256" key="4">
    <source>
        <dbReference type="ARBA" id="ARBA00023163"/>
    </source>
</evidence>
<sequence>MKAITATVCTASTGTGVANGRIHRPRRDVENEEIQLYLSKLKELVPFMPKNRKLSKLEVIQYVIDYICDLQYALETHPTVATAVNSAVTASSLPVTTARHSGSCQQRQPLVVLAPNTILPCSSQDVAATLVVVLTSSVPCGHLCWLSWLVCRLSILTERGPTVVTKIPGTAASFLDCVTSLPPHDMLSKNTRSLVCAGRTMGTFQTQTAGLGFVLKGREGCINSVMCALHSSPLGGLINKQQQHGAVPTPCRSDWDSSEVVDASEHLACLRTTARSRGTTSVTIVSGHLRRYASQLGKDSATRQPASVLLDIPYPPIIPHPHVYIFRRGVVPLNSLHGLLNVRLCRSHNDRVVVSIRLNAGINLGIGKVELEELNPHLCGGRVENHFRKTQPSSPDLDSNLDLPVLSSRAQHDKCGVNSSHSNKLHSLSPWYYKDHACLVIVHAKDRINISIAGLE</sequence>
<dbReference type="PANTHER" id="PTHR11723">
    <property type="entry name" value="DNA-BINDING PROTEIN INHIBITOR"/>
    <property type="match status" value="1"/>
</dbReference>
<evidence type="ECO:0000256" key="3">
    <source>
        <dbReference type="ARBA" id="ARBA00023015"/>
    </source>
</evidence>
<keyword evidence="4" id="KW-0804">Transcription</keyword>
<dbReference type="AlphaFoldDB" id="A0A7R9J5G7"/>
<gene>
    <name evidence="7" type="ORF">TCMB3V08_LOCUS5486</name>
</gene>
<evidence type="ECO:0000259" key="6">
    <source>
        <dbReference type="PROSITE" id="PS50888"/>
    </source>
</evidence>
<dbReference type="CDD" id="cd19695">
    <property type="entry name" value="bHLH_dnHLH_EMC_like"/>
    <property type="match status" value="1"/>
</dbReference>
<protein>
    <submittedName>
        <fullName evidence="7">(California timema) hypothetical protein</fullName>
    </submittedName>
</protein>
<evidence type="ECO:0000256" key="5">
    <source>
        <dbReference type="ARBA" id="ARBA00023242"/>
    </source>
</evidence>
<reference evidence="7" key="1">
    <citation type="submission" date="2020-11" db="EMBL/GenBank/DDBJ databases">
        <authorList>
            <person name="Tran Van P."/>
        </authorList>
    </citation>
    <scope>NUCLEOTIDE SEQUENCE</scope>
</reference>
<dbReference type="GO" id="GO:0030154">
    <property type="term" value="P:cell differentiation"/>
    <property type="evidence" value="ECO:0007669"/>
    <property type="project" value="TreeGrafter"/>
</dbReference>
<dbReference type="Pfam" id="PF00010">
    <property type="entry name" value="HLH"/>
    <property type="match status" value="1"/>
</dbReference>
<dbReference type="GO" id="GO:0005634">
    <property type="term" value="C:nucleus"/>
    <property type="evidence" value="ECO:0007669"/>
    <property type="project" value="UniProtKB-SubCell"/>
</dbReference>
<evidence type="ECO:0000313" key="7">
    <source>
        <dbReference type="EMBL" id="CAD7572842.1"/>
    </source>
</evidence>
<evidence type="ECO:0000256" key="2">
    <source>
        <dbReference type="ARBA" id="ARBA00022491"/>
    </source>
</evidence>
<keyword evidence="2" id="KW-0678">Repressor</keyword>
<dbReference type="InterPro" id="IPR026052">
    <property type="entry name" value="DNA-bd_prot-inh"/>
</dbReference>
<organism evidence="7">
    <name type="scientific">Timema californicum</name>
    <name type="common">California timema</name>
    <name type="synonym">Walking stick</name>
    <dbReference type="NCBI Taxonomy" id="61474"/>
    <lineage>
        <taxon>Eukaryota</taxon>
        <taxon>Metazoa</taxon>
        <taxon>Ecdysozoa</taxon>
        <taxon>Arthropoda</taxon>
        <taxon>Hexapoda</taxon>
        <taxon>Insecta</taxon>
        <taxon>Pterygota</taxon>
        <taxon>Neoptera</taxon>
        <taxon>Polyneoptera</taxon>
        <taxon>Phasmatodea</taxon>
        <taxon>Timematodea</taxon>
        <taxon>Timematoidea</taxon>
        <taxon>Timematidae</taxon>
        <taxon>Timema</taxon>
    </lineage>
</organism>
<dbReference type="InterPro" id="IPR011598">
    <property type="entry name" value="bHLH_dom"/>
</dbReference>
<comment type="subcellular location">
    <subcellularLocation>
        <location evidence="1">Nucleus</location>
    </subcellularLocation>
</comment>
<dbReference type="PANTHER" id="PTHR11723:SF17">
    <property type="entry name" value="PROTEIN EXTRA-MACROCHAETAE"/>
    <property type="match status" value="1"/>
</dbReference>
<proteinExistence type="predicted"/>
<dbReference type="InterPro" id="IPR036638">
    <property type="entry name" value="HLH_DNA-bd_sf"/>
</dbReference>
<feature type="domain" description="BHLH" evidence="6">
    <location>
        <begin position="18"/>
        <end position="70"/>
    </location>
</feature>
<dbReference type="GO" id="GO:0000122">
    <property type="term" value="P:negative regulation of transcription by RNA polymerase II"/>
    <property type="evidence" value="ECO:0007669"/>
    <property type="project" value="InterPro"/>
</dbReference>
<dbReference type="GO" id="GO:0005737">
    <property type="term" value="C:cytoplasm"/>
    <property type="evidence" value="ECO:0007669"/>
    <property type="project" value="InterPro"/>
</dbReference>
<dbReference type="GO" id="GO:0046983">
    <property type="term" value="F:protein dimerization activity"/>
    <property type="evidence" value="ECO:0007669"/>
    <property type="project" value="InterPro"/>
</dbReference>
<dbReference type="SUPFAM" id="SSF47459">
    <property type="entry name" value="HLH, helix-loop-helix DNA-binding domain"/>
    <property type="match status" value="1"/>
</dbReference>
<accession>A0A7R9J5G7</accession>
<dbReference type="FunFam" id="4.10.280.10:FF:000086">
    <property type="entry name" value="protein extra-macrochaetae"/>
    <property type="match status" value="1"/>
</dbReference>
<dbReference type="Gene3D" id="4.10.280.10">
    <property type="entry name" value="Helix-loop-helix DNA-binding domain"/>
    <property type="match status" value="1"/>
</dbReference>
<evidence type="ECO:0000256" key="1">
    <source>
        <dbReference type="ARBA" id="ARBA00004123"/>
    </source>
</evidence>
<keyword evidence="3" id="KW-0805">Transcription regulation</keyword>
<dbReference type="EMBL" id="OE181253">
    <property type="protein sequence ID" value="CAD7572842.1"/>
    <property type="molecule type" value="Genomic_DNA"/>
</dbReference>